<keyword evidence="1" id="KW-0472">Membrane</keyword>
<gene>
    <name evidence="2" type="ORF">US31_C0002G0008</name>
</gene>
<comment type="caution">
    <text evidence="2">The sequence shown here is derived from an EMBL/GenBank/DDBJ whole genome shotgun (WGS) entry which is preliminary data.</text>
</comment>
<protein>
    <recommendedName>
        <fullName evidence="4">DUF4044 domain-containing protein</fullName>
    </recommendedName>
</protein>
<keyword evidence="1" id="KW-0812">Transmembrane</keyword>
<dbReference type="AlphaFoldDB" id="A0A0G0FI01"/>
<sequence length="32" mass="3515">MDKKSCTKIVLIIIIILVALGMVAPFVTGIWQ</sequence>
<accession>A0A0G0FI01</accession>
<reference evidence="2 3" key="1">
    <citation type="journal article" date="2015" name="Nature">
        <title>rRNA introns, odd ribosomes, and small enigmatic genomes across a large radiation of phyla.</title>
        <authorList>
            <person name="Brown C.T."/>
            <person name="Hug L.A."/>
            <person name="Thomas B.C."/>
            <person name="Sharon I."/>
            <person name="Castelle C.J."/>
            <person name="Singh A."/>
            <person name="Wilkins M.J."/>
            <person name="Williams K.H."/>
            <person name="Banfield J.F."/>
        </authorList>
    </citation>
    <scope>NUCLEOTIDE SEQUENCE [LARGE SCALE GENOMIC DNA]</scope>
</reference>
<evidence type="ECO:0008006" key="4">
    <source>
        <dbReference type="Google" id="ProtNLM"/>
    </source>
</evidence>
<organism evidence="2 3">
    <name type="scientific">Berkelbacteria bacterium GW2011_GWA1_36_9</name>
    <dbReference type="NCBI Taxonomy" id="1618331"/>
    <lineage>
        <taxon>Bacteria</taxon>
        <taxon>Candidatus Berkelbacteria</taxon>
    </lineage>
</organism>
<feature type="transmembrane region" description="Helical" evidence="1">
    <location>
        <begin position="9"/>
        <end position="31"/>
    </location>
</feature>
<name>A0A0G0FI01_9BACT</name>
<evidence type="ECO:0000313" key="2">
    <source>
        <dbReference type="EMBL" id="KKQ18663.1"/>
    </source>
</evidence>
<evidence type="ECO:0000313" key="3">
    <source>
        <dbReference type="Proteomes" id="UP000034508"/>
    </source>
</evidence>
<proteinExistence type="predicted"/>
<dbReference type="Proteomes" id="UP000034508">
    <property type="component" value="Unassembled WGS sequence"/>
</dbReference>
<evidence type="ECO:0000256" key="1">
    <source>
        <dbReference type="SAM" id="Phobius"/>
    </source>
</evidence>
<dbReference type="EMBL" id="LBSM01000002">
    <property type="protein sequence ID" value="KKQ18663.1"/>
    <property type="molecule type" value="Genomic_DNA"/>
</dbReference>
<keyword evidence="1" id="KW-1133">Transmembrane helix</keyword>